<evidence type="ECO:0000313" key="4">
    <source>
        <dbReference type="Proteomes" id="UP000013781"/>
    </source>
</evidence>
<comment type="caution">
    <text evidence="2">The sequence shown here is derived from an EMBL/GenBank/DDBJ whole genome shotgun (WGS) entry which is preliminary data.</text>
</comment>
<dbReference type="Pfam" id="PF18476">
    <property type="entry name" value="PIN_8"/>
    <property type="match status" value="1"/>
</dbReference>
<dbReference type="Proteomes" id="UP000013781">
    <property type="component" value="Unassembled WGS sequence"/>
</dbReference>
<dbReference type="EMBL" id="AJAS01000016">
    <property type="protein sequence ID" value="EOH98805.1"/>
    <property type="molecule type" value="Genomic_DNA"/>
</dbReference>
<evidence type="ECO:0000313" key="3">
    <source>
        <dbReference type="EMBL" id="EOT72020.1"/>
    </source>
</evidence>
<keyword evidence="5" id="KW-1185">Reference proteome</keyword>
<organism evidence="2 4">
    <name type="scientific">Enterococcus moraviensis ATCC BAA-383</name>
    <dbReference type="NCBI Taxonomy" id="1158609"/>
    <lineage>
        <taxon>Bacteria</taxon>
        <taxon>Bacillati</taxon>
        <taxon>Bacillota</taxon>
        <taxon>Bacilli</taxon>
        <taxon>Lactobacillales</taxon>
        <taxon>Enterococcaceae</taxon>
        <taxon>Enterococcus</taxon>
    </lineage>
</organism>
<dbReference type="STRING" id="155617.RV09_GL002251"/>
<reference evidence="2 4" key="1">
    <citation type="submission" date="2013-02" db="EMBL/GenBank/DDBJ databases">
        <title>The Genome Sequence of Enterococcus moraviensis BAA-383.</title>
        <authorList>
            <consortium name="The Broad Institute Genome Sequencing Platform"/>
            <consortium name="The Broad Institute Genome Sequencing Center for Infectious Disease"/>
            <person name="Earl A.M."/>
            <person name="Gilmore M.S."/>
            <person name="Lebreton F."/>
            <person name="Walker B."/>
            <person name="Young S.K."/>
            <person name="Zeng Q."/>
            <person name="Gargeya S."/>
            <person name="Fitzgerald M."/>
            <person name="Haas B."/>
            <person name="Abouelleil A."/>
            <person name="Alvarado L."/>
            <person name="Arachchi H.M."/>
            <person name="Berlin A.M."/>
            <person name="Chapman S.B."/>
            <person name="Dewar J."/>
            <person name="Goldberg J."/>
            <person name="Griggs A."/>
            <person name="Gujja S."/>
            <person name="Hansen M."/>
            <person name="Howarth C."/>
            <person name="Imamovic A."/>
            <person name="Larimer J."/>
            <person name="McCowan C."/>
            <person name="Murphy C."/>
            <person name="Neiman D."/>
            <person name="Pearson M."/>
            <person name="Priest M."/>
            <person name="Roberts A."/>
            <person name="Saif S."/>
            <person name="Shea T."/>
            <person name="Sisk P."/>
            <person name="Sykes S."/>
            <person name="Wortman J."/>
            <person name="Nusbaum C."/>
            <person name="Birren B."/>
        </authorList>
    </citation>
    <scope>NUCLEOTIDE SEQUENCE [LARGE SCALE GENOMIC DNA]</scope>
    <source>
        <strain evidence="2 4">ATCC BAA-383</strain>
    </source>
</reference>
<dbReference type="eggNOG" id="COG4585">
    <property type="taxonomic scope" value="Bacteria"/>
</dbReference>
<dbReference type="Proteomes" id="UP000014157">
    <property type="component" value="Unassembled WGS sequence"/>
</dbReference>
<dbReference type="HOGENOM" id="CLU_045114_1_0_9"/>
<protein>
    <recommendedName>
        <fullName evidence="1">PIN like domain-containing protein</fullName>
    </recommendedName>
</protein>
<evidence type="ECO:0000259" key="1">
    <source>
        <dbReference type="Pfam" id="PF18476"/>
    </source>
</evidence>
<reference evidence="3 5" key="2">
    <citation type="submission" date="2013-03" db="EMBL/GenBank/DDBJ databases">
        <title>The Genome Sequence of Enterococcus moraviensis BAA-383 (PacBio/Illumina hybrid assembly).</title>
        <authorList>
            <consortium name="The Broad Institute Genomics Platform"/>
            <consortium name="The Broad Institute Genome Sequencing Center for Infectious Disease"/>
            <person name="Earl A."/>
            <person name="Russ C."/>
            <person name="Gilmore M."/>
            <person name="Surin D."/>
            <person name="Walker B."/>
            <person name="Young S."/>
            <person name="Zeng Q."/>
            <person name="Gargeya S."/>
            <person name="Fitzgerald M."/>
            <person name="Haas B."/>
            <person name="Abouelleil A."/>
            <person name="Allen A.W."/>
            <person name="Alvarado L."/>
            <person name="Arachchi H.M."/>
            <person name="Berlin A.M."/>
            <person name="Chapman S.B."/>
            <person name="Gainer-Dewar J."/>
            <person name="Goldberg J."/>
            <person name="Griggs A."/>
            <person name="Gujja S."/>
            <person name="Hansen M."/>
            <person name="Howarth C."/>
            <person name="Imamovic A."/>
            <person name="Ireland A."/>
            <person name="Larimer J."/>
            <person name="McCowan C."/>
            <person name="Murphy C."/>
            <person name="Pearson M."/>
            <person name="Poon T.W."/>
            <person name="Priest M."/>
            <person name="Roberts A."/>
            <person name="Saif S."/>
            <person name="Shea T."/>
            <person name="Sisk P."/>
            <person name="Sykes S."/>
            <person name="Wortman J."/>
            <person name="Nusbaum C."/>
            <person name="Birren B."/>
        </authorList>
    </citation>
    <scope>NUCLEOTIDE SEQUENCE [LARGE SCALE GENOMIC DNA]</scope>
    <source>
        <strain evidence="3 5">ATCC BAA-383</strain>
    </source>
</reference>
<sequence length="439" mass="51578">MKELFREFYFKPSIDFENLDSKTLVVLDTNVLLNIFRYSIESRKLLISSIEKIANNLWVPYLVALEYNLHRQSIVHTMRNQKEKFENEQNQVSNQFLESLNTALDDVGQNIKSTDENDVRQNIKEEIAKIFDPFLKNTIAPILNKEFDLIGEVEDQSDILADILENKIGKSPSQDWIDEIQKEGKIRYELLCPPGYKDDKDKDGKIRKYGNFSYETKYADLLIWNSILEHAKEGKYETLIFVSDDVKEDWIFKVNGKTIGARVELKKEAIEVADVDLIIHNTNSFVYKVGLSKTKEEIAKTSNKDKTNNNDIFIVNEVKPKERWIRKSGEMNSIDYLDHALRMANREKAKMLSLKFETDKVISDEKDATVRSMNKMSFYLSRVEMPFLNRIIADINYLSINVDNIEAIDKYIFLLDKAIHYMRNYMERESYRLDMNEKW</sequence>
<feature type="domain" description="PIN like" evidence="1">
    <location>
        <begin position="24"/>
        <end position="265"/>
    </location>
</feature>
<dbReference type="AlphaFoldDB" id="R2SU88"/>
<accession>R2SU88</accession>
<name>R2SU88_9ENTE</name>
<dbReference type="InterPro" id="IPR041578">
    <property type="entry name" value="PIN_8"/>
</dbReference>
<dbReference type="EMBL" id="ASWB01000002">
    <property type="protein sequence ID" value="EOT72020.1"/>
    <property type="molecule type" value="Genomic_DNA"/>
</dbReference>
<evidence type="ECO:0000313" key="2">
    <source>
        <dbReference type="EMBL" id="EOH98805.1"/>
    </source>
</evidence>
<proteinExistence type="predicted"/>
<evidence type="ECO:0000313" key="5">
    <source>
        <dbReference type="Proteomes" id="UP000014157"/>
    </source>
</evidence>
<gene>
    <name evidence="3" type="ORF">I586_01828</name>
    <name evidence="2" type="ORF">UAY_02073</name>
</gene>
<dbReference type="RefSeq" id="WP_010765443.1">
    <property type="nucleotide sequence ID" value="NZ_ASWB01000002.1"/>
</dbReference>
<dbReference type="PATRIC" id="fig|1158609.3.peg.2025"/>
<dbReference type="OrthoDB" id="9182727at2"/>